<reference evidence="2 3" key="1">
    <citation type="submission" date="2018-06" db="EMBL/GenBank/DDBJ databases">
        <title>Paenibacillus imtechensis sp. nov.</title>
        <authorList>
            <person name="Pinnaka A.K."/>
            <person name="Singh H."/>
            <person name="Kaur M."/>
        </authorList>
    </citation>
    <scope>NUCLEOTIDE SEQUENCE [LARGE SCALE GENOMIC DNA]</scope>
    <source>
        <strain evidence="2 3">SMB1</strain>
    </source>
</reference>
<feature type="compositionally biased region" description="Basic and acidic residues" evidence="1">
    <location>
        <begin position="35"/>
        <end position="46"/>
    </location>
</feature>
<name>A0A2W1LS12_9BACL</name>
<accession>A0A2W1LS12</accession>
<gene>
    <name evidence="2" type="ORF">DNH61_01455</name>
</gene>
<feature type="region of interest" description="Disordered" evidence="1">
    <location>
        <begin position="18"/>
        <end position="46"/>
    </location>
</feature>
<keyword evidence="3" id="KW-1185">Reference proteome</keyword>
<protein>
    <submittedName>
        <fullName evidence="2">Uncharacterized protein</fullName>
    </submittedName>
</protein>
<evidence type="ECO:0000313" key="3">
    <source>
        <dbReference type="Proteomes" id="UP000249522"/>
    </source>
</evidence>
<evidence type="ECO:0000256" key="1">
    <source>
        <dbReference type="SAM" id="MobiDB-lite"/>
    </source>
</evidence>
<dbReference type="AlphaFoldDB" id="A0A2W1LS12"/>
<dbReference type="Proteomes" id="UP000249522">
    <property type="component" value="Unassembled WGS sequence"/>
</dbReference>
<evidence type="ECO:0000313" key="2">
    <source>
        <dbReference type="EMBL" id="PZD97565.1"/>
    </source>
</evidence>
<proteinExistence type="predicted"/>
<feature type="compositionally biased region" description="Polar residues" evidence="1">
    <location>
        <begin position="18"/>
        <end position="34"/>
    </location>
</feature>
<organism evidence="2 3">
    <name type="scientific">Paenibacillus sambharensis</name>
    <dbReference type="NCBI Taxonomy" id="1803190"/>
    <lineage>
        <taxon>Bacteria</taxon>
        <taxon>Bacillati</taxon>
        <taxon>Bacillota</taxon>
        <taxon>Bacilli</taxon>
        <taxon>Bacillales</taxon>
        <taxon>Paenibacillaceae</taxon>
        <taxon>Paenibacillus</taxon>
    </lineage>
</organism>
<sequence>MLASAVCAIMLTTPACSSPFSDRSIQSTENQVNNQHERRDESKEDNAYIQRAEEKETIEEQIKSAFYFLENEGDFDNPAELLRYTMEKLEAYLHQRTTLHLKQEDFSELSSNLDLLELPIGRIFSYRGRPEIFGESSDSSYSFLQHTEGKEIKVYPLFQADTRQIHEARQFDELIILTGTDMGGRPRQAFADRVSIQDNTLGIESALEPFADGKWEIKEGSDSIMRVDHELTETYLADFTADGLTVSSNDGEILTLKWNPESNKMRVAKQPVTTVSDEAVPGHPR</sequence>
<dbReference type="EMBL" id="QKRB01000010">
    <property type="protein sequence ID" value="PZD97565.1"/>
    <property type="molecule type" value="Genomic_DNA"/>
</dbReference>
<comment type="caution">
    <text evidence="2">The sequence shown here is derived from an EMBL/GenBank/DDBJ whole genome shotgun (WGS) entry which is preliminary data.</text>
</comment>